<evidence type="ECO:0000313" key="1">
    <source>
        <dbReference type="EMBL" id="MCV2231320.1"/>
    </source>
</evidence>
<gene>
    <name evidence="1" type="ORF">N7548_00575</name>
</gene>
<reference evidence="1" key="1">
    <citation type="submission" date="2022-09" db="EMBL/GenBank/DDBJ databases">
        <title>Novel Mycoplasma species identified in domestic and wild animals.</title>
        <authorList>
            <person name="Volokhov D.V."/>
            <person name="Furtak V.A."/>
            <person name="Zagorodnyaya T.A."/>
        </authorList>
    </citation>
    <scope>NUCLEOTIDE SEQUENCE</scope>
    <source>
        <strain evidence="1">Oakley</strain>
    </source>
</reference>
<dbReference type="RefSeq" id="WP_263607433.1">
    <property type="nucleotide sequence ID" value="NZ_JAOVQM010000001.1"/>
</dbReference>
<name>A0ABT2Y3L3_9MOLU</name>
<keyword evidence="2" id="KW-1185">Reference proteome</keyword>
<sequence length="134" mass="15514">MSREEVVKLAKDFKLTDNEELVAKVVISYSTSYKVTAVAMGRTTGAGSDGFIGVYQNQLVCFDANLLGTKPHKERFRFNFEEIDHVELKKGFLNLNNQFIIKSGHHHYKIYFTGKRRSLIEAMYQKVIQYKKQE</sequence>
<evidence type="ECO:0008006" key="3">
    <source>
        <dbReference type="Google" id="ProtNLM"/>
    </source>
</evidence>
<accession>A0ABT2Y3L3</accession>
<protein>
    <recommendedName>
        <fullName evidence="3">YokE-like PH domain-containing protein</fullName>
    </recommendedName>
</protein>
<dbReference type="Proteomes" id="UP001177160">
    <property type="component" value="Unassembled WGS sequence"/>
</dbReference>
<comment type="caution">
    <text evidence="1">The sequence shown here is derived from an EMBL/GenBank/DDBJ whole genome shotgun (WGS) entry which is preliminary data.</text>
</comment>
<organism evidence="1 2">
    <name type="scientific">Paracholeplasma manati</name>
    <dbReference type="NCBI Taxonomy" id="591373"/>
    <lineage>
        <taxon>Bacteria</taxon>
        <taxon>Bacillati</taxon>
        <taxon>Mycoplasmatota</taxon>
        <taxon>Mollicutes</taxon>
        <taxon>Acholeplasmatales</taxon>
        <taxon>Acholeplasmataceae</taxon>
        <taxon>Paracholeplasma</taxon>
    </lineage>
</organism>
<dbReference type="EMBL" id="JAOVQM010000001">
    <property type="protein sequence ID" value="MCV2231320.1"/>
    <property type="molecule type" value="Genomic_DNA"/>
</dbReference>
<evidence type="ECO:0000313" key="2">
    <source>
        <dbReference type="Proteomes" id="UP001177160"/>
    </source>
</evidence>
<proteinExistence type="predicted"/>